<evidence type="ECO:0000256" key="3">
    <source>
        <dbReference type="ARBA" id="ARBA00023163"/>
    </source>
</evidence>
<evidence type="ECO:0000256" key="2">
    <source>
        <dbReference type="ARBA" id="ARBA00023125"/>
    </source>
</evidence>
<reference evidence="7" key="1">
    <citation type="journal article" date="2019" name="Int. J. Syst. Evol. Microbiol.">
        <title>The Global Catalogue of Microorganisms (GCM) 10K type strain sequencing project: providing services to taxonomists for standard genome sequencing and annotation.</title>
        <authorList>
            <consortium name="The Broad Institute Genomics Platform"/>
            <consortium name="The Broad Institute Genome Sequencing Center for Infectious Disease"/>
            <person name="Wu L."/>
            <person name="Ma J."/>
        </authorList>
    </citation>
    <scope>NUCLEOTIDE SEQUENCE [LARGE SCALE GENOMIC DNA]</scope>
    <source>
        <strain evidence="7">TBRC 1276</strain>
    </source>
</reference>
<dbReference type="InterPro" id="IPR046335">
    <property type="entry name" value="LacI/GalR-like_sensor"/>
</dbReference>
<keyword evidence="1" id="KW-0805">Transcription regulation</keyword>
<dbReference type="SUPFAM" id="SSF53822">
    <property type="entry name" value="Periplasmic binding protein-like I"/>
    <property type="match status" value="1"/>
</dbReference>
<dbReference type="SMART" id="SM00354">
    <property type="entry name" value="HTH_LACI"/>
    <property type="match status" value="1"/>
</dbReference>
<dbReference type="PROSITE" id="PS50932">
    <property type="entry name" value="HTH_LACI_2"/>
    <property type="match status" value="1"/>
</dbReference>
<feature type="region of interest" description="Disordered" evidence="4">
    <location>
        <begin position="1"/>
        <end position="22"/>
    </location>
</feature>
<dbReference type="SUPFAM" id="SSF47413">
    <property type="entry name" value="lambda repressor-like DNA-binding domains"/>
    <property type="match status" value="1"/>
</dbReference>
<gene>
    <name evidence="6" type="ORF">ACFOY2_22565</name>
</gene>
<feature type="domain" description="HTH lacI-type" evidence="5">
    <location>
        <begin position="24"/>
        <end position="78"/>
    </location>
</feature>
<name>A0ABV8GB80_9ACTN</name>
<dbReference type="RefSeq" id="WP_379530053.1">
    <property type="nucleotide sequence ID" value="NZ_JBHSBI010000011.1"/>
</dbReference>
<protein>
    <submittedName>
        <fullName evidence="6">LacI family DNA-binding transcriptional regulator</fullName>
    </submittedName>
</protein>
<dbReference type="Gene3D" id="1.10.260.40">
    <property type="entry name" value="lambda repressor-like DNA-binding domains"/>
    <property type="match status" value="1"/>
</dbReference>
<dbReference type="Gene3D" id="3.40.50.2300">
    <property type="match status" value="2"/>
</dbReference>
<dbReference type="InterPro" id="IPR028082">
    <property type="entry name" value="Peripla_BP_I"/>
</dbReference>
<comment type="caution">
    <text evidence="6">The sequence shown here is derived from an EMBL/GenBank/DDBJ whole genome shotgun (WGS) entry which is preliminary data.</text>
</comment>
<dbReference type="InterPro" id="IPR000843">
    <property type="entry name" value="HTH_LacI"/>
</dbReference>
<dbReference type="Pfam" id="PF13377">
    <property type="entry name" value="Peripla_BP_3"/>
    <property type="match status" value="1"/>
</dbReference>
<dbReference type="InterPro" id="IPR010982">
    <property type="entry name" value="Lambda_DNA-bd_dom_sf"/>
</dbReference>
<evidence type="ECO:0000256" key="4">
    <source>
        <dbReference type="SAM" id="MobiDB-lite"/>
    </source>
</evidence>
<keyword evidence="7" id="KW-1185">Reference proteome</keyword>
<organism evidence="6 7">
    <name type="scientific">Nonomuraea purpurea</name>
    <dbReference type="NCBI Taxonomy" id="1849276"/>
    <lineage>
        <taxon>Bacteria</taxon>
        <taxon>Bacillati</taxon>
        <taxon>Actinomycetota</taxon>
        <taxon>Actinomycetes</taxon>
        <taxon>Streptosporangiales</taxon>
        <taxon>Streptosporangiaceae</taxon>
        <taxon>Nonomuraea</taxon>
    </lineage>
</organism>
<evidence type="ECO:0000313" key="7">
    <source>
        <dbReference type="Proteomes" id="UP001595851"/>
    </source>
</evidence>
<dbReference type="Proteomes" id="UP001595851">
    <property type="component" value="Unassembled WGS sequence"/>
</dbReference>
<evidence type="ECO:0000259" key="5">
    <source>
        <dbReference type="PROSITE" id="PS50932"/>
    </source>
</evidence>
<dbReference type="GO" id="GO:0003677">
    <property type="term" value="F:DNA binding"/>
    <property type="evidence" value="ECO:0007669"/>
    <property type="project" value="UniProtKB-KW"/>
</dbReference>
<proteinExistence type="predicted"/>
<dbReference type="Pfam" id="PF00356">
    <property type="entry name" value="LacI"/>
    <property type="match status" value="1"/>
</dbReference>
<evidence type="ECO:0000313" key="6">
    <source>
        <dbReference type="EMBL" id="MFC4010028.1"/>
    </source>
</evidence>
<dbReference type="CDD" id="cd01392">
    <property type="entry name" value="HTH_LacI"/>
    <property type="match status" value="1"/>
</dbReference>
<dbReference type="PANTHER" id="PTHR30146">
    <property type="entry name" value="LACI-RELATED TRANSCRIPTIONAL REPRESSOR"/>
    <property type="match status" value="1"/>
</dbReference>
<accession>A0ABV8GB80</accession>
<evidence type="ECO:0000256" key="1">
    <source>
        <dbReference type="ARBA" id="ARBA00023015"/>
    </source>
</evidence>
<sequence length="358" mass="37650">MGSGEAARSRRRSSKPQSQSPLNVTMMAVAEEAGVSRATVSRVFHGTTPVAPSTRDAVHAAAERLGYIPNEMARSLAASSSDIIGLLLRGPSNPAYGLLFSELQAEISRLGLQMITVAPSPMEGANFERQALNRLLGLRVGGMFVSTGVIQAEMLEPFLDVVPVVIIGRPENHPRIYSVSYDENGNATLLADAVAAQGHRDVAVVIPNVGSSVAESLRGRVMAQRLEGHGVTVHRIPSPTFGVVKEGIAEVMALYDAGTITAAMFPSDVRLLAFLSHARAAGVRTPEDLSATGCDGVLPGVDLLGITTVRIPVEQAAVRAAAVMQSMLAKPGRIKVEHELLPGTLLPGRTLGPPRGGR</sequence>
<keyword evidence="2 6" id="KW-0238">DNA-binding</keyword>
<keyword evidence="3" id="KW-0804">Transcription</keyword>
<dbReference type="PANTHER" id="PTHR30146:SF138">
    <property type="entry name" value="TRANSCRIPTIONAL REGULATORY PROTEIN"/>
    <property type="match status" value="1"/>
</dbReference>
<dbReference type="EMBL" id="JBHSBI010000011">
    <property type="protein sequence ID" value="MFC4010028.1"/>
    <property type="molecule type" value="Genomic_DNA"/>
</dbReference>